<dbReference type="EMBL" id="SNRW01040793">
    <property type="protein sequence ID" value="KAA6341395.1"/>
    <property type="molecule type" value="Genomic_DNA"/>
</dbReference>
<evidence type="ECO:0000313" key="3">
    <source>
        <dbReference type="Proteomes" id="UP000324800"/>
    </source>
</evidence>
<evidence type="ECO:0000313" key="2">
    <source>
        <dbReference type="EMBL" id="KAA6341395.1"/>
    </source>
</evidence>
<organism evidence="2 3">
    <name type="scientific">Streblomastix strix</name>
    <dbReference type="NCBI Taxonomy" id="222440"/>
    <lineage>
        <taxon>Eukaryota</taxon>
        <taxon>Metamonada</taxon>
        <taxon>Preaxostyla</taxon>
        <taxon>Oxymonadida</taxon>
        <taxon>Streblomastigidae</taxon>
        <taxon>Streblomastix</taxon>
    </lineage>
</organism>
<protein>
    <submittedName>
        <fullName evidence="2">Uncharacterized protein</fullName>
    </submittedName>
</protein>
<feature type="compositionally biased region" description="Low complexity" evidence="1">
    <location>
        <begin position="16"/>
        <end position="27"/>
    </location>
</feature>
<evidence type="ECO:0000256" key="1">
    <source>
        <dbReference type="SAM" id="MobiDB-lite"/>
    </source>
</evidence>
<name>A0A5J4S7L1_9EUKA</name>
<comment type="caution">
    <text evidence="2">The sequence shown here is derived from an EMBL/GenBank/DDBJ whole genome shotgun (WGS) entry which is preliminary data.</text>
</comment>
<feature type="compositionally biased region" description="Polar residues" evidence="1">
    <location>
        <begin position="46"/>
        <end position="60"/>
    </location>
</feature>
<dbReference type="AlphaFoldDB" id="A0A5J4S7L1"/>
<reference evidence="2 3" key="1">
    <citation type="submission" date="2019-03" db="EMBL/GenBank/DDBJ databases">
        <title>Single cell metagenomics reveals metabolic interactions within the superorganism composed of flagellate Streblomastix strix and complex community of Bacteroidetes bacteria on its surface.</title>
        <authorList>
            <person name="Treitli S.C."/>
            <person name="Kolisko M."/>
            <person name="Husnik F."/>
            <person name="Keeling P."/>
            <person name="Hampl V."/>
        </authorList>
    </citation>
    <scope>NUCLEOTIDE SEQUENCE [LARGE SCALE GENOMIC DNA]</scope>
    <source>
        <strain evidence="2">ST1C</strain>
    </source>
</reference>
<gene>
    <name evidence="2" type="ORF">EZS28_052463</name>
</gene>
<sequence length="133" mass="14473">VSVATGLVHRGGFGLGNNQSNQSTGSSVVEQNVRNQETGRRIEKNNGLSTIECTIESSTFHNERSEQGTGNMEEERLGMSDGHQISLQSCSGDRGIGEVPSDYAQRNTLYASGNAFRDLNSTEDFRKDNTNND</sequence>
<feature type="region of interest" description="Disordered" evidence="1">
    <location>
        <begin position="11"/>
        <end position="84"/>
    </location>
</feature>
<accession>A0A5J4S7L1</accession>
<proteinExistence type="predicted"/>
<dbReference type="Proteomes" id="UP000324800">
    <property type="component" value="Unassembled WGS sequence"/>
</dbReference>
<feature type="non-terminal residue" evidence="2">
    <location>
        <position position="1"/>
    </location>
</feature>